<accession>A0ACC2FZZ4</accession>
<dbReference type="Proteomes" id="UP001157502">
    <property type="component" value="Chromosome 19"/>
</dbReference>
<proteinExistence type="predicted"/>
<organism evidence="1 2">
    <name type="scientific">Dallia pectoralis</name>
    <name type="common">Alaska blackfish</name>
    <dbReference type="NCBI Taxonomy" id="75939"/>
    <lineage>
        <taxon>Eukaryota</taxon>
        <taxon>Metazoa</taxon>
        <taxon>Chordata</taxon>
        <taxon>Craniata</taxon>
        <taxon>Vertebrata</taxon>
        <taxon>Euteleostomi</taxon>
        <taxon>Actinopterygii</taxon>
        <taxon>Neopterygii</taxon>
        <taxon>Teleostei</taxon>
        <taxon>Protacanthopterygii</taxon>
        <taxon>Esociformes</taxon>
        <taxon>Umbridae</taxon>
        <taxon>Dallia</taxon>
    </lineage>
</organism>
<dbReference type="EMBL" id="CM055746">
    <property type="protein sequence ID" value="KAJ7996959.1"/>
    <property type="molecule type" value="Genomic_DNA"/>
</dbReference>
<gene>
    <name evidence="1" type="ORF">DPEC_G00223930</name>
</gene>
<reference evidence="1" key="1">
    <citation type="submission" date="2021-05" db="EMBL/GenBank/DDBJ databases">
        <authorList>
            <person name="Pan Q."/>
            <person name="Jouanno E."/>
            <person name="Zahm M."/>
            <person name="Klopp C."/>
            <person name="Cabau C."/>
            <person name="Louis A."/>
            <person name="Berthelot C."/>
            <person name="Parey E."/>
            <person name="Roest Crollius H."/>
            <person name="Montfort J."/>
            <person name="Robinson-Rechavi M."/>
            <person name="Bouchez O."/>
            <person name="Lampietro C."/>
            <person name="Lopez Roques C."/>
            <person name="Donnadieu C."/>
            <person name="Postlethwait J."/>
            <person name="Bobe J."/>
            <person name="Dillon D."/>
            <person name="Chandos A."/>
            <person name="von Hippel F."/>
            <person name="Guiguen Y."/>
        </authorList>
    </citation>
    <scope>NUCLEOTIDE SEQUENCE</scope>
    <source>
        <strain evidence="1">YG-Jan2019</strain>
    </source>
</reference>
<protein>
    <submittedName>
        <fullName evidence="1">Uncharacterized protein</fullName>
    </submittedName>
</protein>
<keyword evidence="2" id="KW-1185">Reference proteome</keyword>
<name>A0ACC2FZZ4_DALPE</name>
<comment type="caution">
    <text evidence="1">The sequence shown here is derived from an EMBL/GenBank/DDBJ whole genome shotgun (WGS) entry which is preliminary data.</text>
</comment>
<evidence type="ECO:0000313" key="1">
    <source>
        <dbReference type="EMBL" id="KAJ7996959.1"/>
    </source>
</evidence>
<evidence type="ECO:0000313" key="2">
    <source>
        <dbReference type="Proteomes" id="UP001157502"/>
    </source>
</evidence>
<sequence>MHCSLARLPVFSRGSTVRRYTQRLTYATSHGDPEVGSHFRAATVNKETLVKAAFEGREGDDPLNSLEWENGESDGTHSKSTQTHDDRHALTNPGRRKHVARQPPFCTTDRYCTDLQHSLW</sequence>